<gene>
    <name evidence="1" type="ORF">BINO364_LOCUS652</name>
</gene>
<keyword evidence="2" id="KW-1185">Reference proteome</keyword>
<dbReference type="Gene3D" id="3.30.420.10">
    <property type="entry name" value="Ribonuclease H-like superfamily/Ribonuclease H"/>
    <property type="match status" value="1"/>
</dbReference>
<accession>A0A8J9UGW3</accession>
<proteinExistence type="predicted"/>
<dbReference type="Proteomes" id="UP000838878">
    <property type="component" value="Chromosome 1"/>
</dbReference>
<dbReference type="InterPro" id="IPR036397">
    <property type="entry name" value="RNaseH_sf"/>
</dbReference>
<protein>
    <recommendedName>
        <fullName evidence="3">Integrase catalytic domain-containing protein</fullName>
    </recommendedName>
</protein>
<feature type="non-terminal residue" evidence="1">
    <location>
        <position position="169"/>
    </location>
</feature>
<reference evidence="1" key="1">
    <citation type="submission" date="2021-12" db="EMBL/GenBank/DDBJ databases">
        <authorList>
            <person name="Martin H S."/>
        </authorList>
    </citation>
    <scope>NUCLEOTIDE SEQUENCE</scope>
</reference>
<evidence type="ECO:0000313" key="1">
    <source>
        <dbReference type="EMBL" id="CAH0713492.1"/>
    </source>
</evidence>
<dbReference type="GO" id="GO:0003676">
    <property type="term" value="F:nucleic acid binding"/>
    <property type="evidence" value="ECO:0007669"/>
    <property type="project" value="InterPro"/>
</dbReference>
<dbReference type="PANTHER" id="PTHR37984:SF5">
    <property type="entry name" value="PROTEIN NYNRIN-LIKE"/>
    <property type="match status" value="1"/>
</dbReference>
<evidence type="ECO:0008006" key="3">
    <source>
        <dbReference type="Google" id="ProtNLM"/>
    </source>
</evidence>
<dbReference type="AlphaFoldDB" id="A0A8J9UGW3"/>
<evidence type="ECO:0000313" key="2">
    <source>
        <dbReference type="Proteomes" id="UP000838878"/>
    </source>
</evidence>
<dbReference type="OrthoDB" id="10058156at2759"/>
<dbReference type="EMBL" id="OV170221">
    <property type="protein sequence ID" value="CAH0713492.1"/>
    <property type="molecule type" value="Genomic_DNA"/>
</dbReference>
<dbReference type="InterPro" id="IPR050951">
    <property type="entry name" value="Retrovirus_Pol_polyprotein"/>
</dbReference>
<sequence>MGVRQIVFHRFITRHQMWAAENAVKLCKRVIKGMRESIDVDAALQTFLLSYRNSVHSSTGESPSMLLQRRALRSRLDLLRGERAREDSVRDAQARQVQYAGGVPRDLQLGDQVMARGYGGKDKWLDGTVIGREGSQRYIVESGNGQRFHRHIDQIKRKSRYSVRDELSK</sequence>
<organism evidence="1 2">
    <name type="scientific">Brenthis ino</name>
    <name type="common">lesser marbled fritillary</name>
    <dbReference type="NCBI Taxonomy" id="405034"/>
    <lineage>
        <taxon>Eukaryota</taxon>
        <taxon>Metazoa</taxon>
        <taxon>Ecdysozoa</taxon>
        <taxon>Arthropoda</taxon>
        <taxon>Hexapoda</taxon>
        <taxon>Insecta</taxon>
        <taxon>Pterygota</taxon>
        <taxon>Neoptera</taxon>
        <taxon>Endopterygota</taxon>
        <taxon>Lepidoptera</taxon>
        <taxon>Glossata</taxon>
        <taxon>Ditrysia</taxon>
        <taxon>Papilionoidea</taxon>
        <taxon>Nymphalidae</taxon>
        <taxon>Heliconiinae</taxon>
        <taxon>Argynnini</taxon>
        <taxon>Brenthis</taxon>
    </lineage>
</organism>
<dbReference type="PANTHER" id="PTHR37984">
    <property type="entry name" value="PROTEIN CBG26694"/>
    <property type="match status" value="1"/>
</dbReference>
<name>A0A8J9UGW3_9NEOP</name>